<organism evidence="3 4">
    <name type="scientific">Acidisoma cellulosilyticum</name>
    <dbReference type="NCBI Taxonomy" id="2802395"/>
    <lineage>
        <taxon>Bacteria</taxon>
        <taxon>Pseudomonadati</taxon>
        <taxon>Pseudomonadota</taxon>
        <taxon>Alphaproteobacteria</taxon>
        <taxon>Acetobacterales</taxon>
        <taxon>Acidocellaceae</taxon>
        <taxon>Acidisoma</taxon>
    </lineage>
</organism>
<accession>A0A964E6G6</accession>
<feature type="domain" description="FAD dependent oxidoreductase" evidence="2">
    <location>
        <begin position="35"/>
        <end position="384"/>
    </location>
</feature>
<keyword evidence="1" id="KW-0560">Oxidoreductase</keyword>
<evidence type="ECO:0000313" key="4">
    <source>
        <dbReference type="Proteomes" id="UP000721844"/>
    </source>
</evidence>
<dbReference type="PANTHER" id="PTHR13847:SF281">
    <property type="entry name" value="FAD DEPENDENT OXIDOREDUCTASE DOMAIN-CONTAINING PROTEIN"/>
    <property type="match status" value="1"/>
</dbReference>
<dbReference type="InterPro" id="IPR006076">
    <property type="entry name" value="FAD-dep_OxRdtase"/>
</dbReference>
<dbReference type="Proteomes" id="UP000721844">
    <property type="component" value="Unassembled WGS sequence"/>
</dbReference>
<dbReference type="Gene3D" id="3.50.50.60">
    <property type="entry name" value="FAD/NAD(P)-binding domain"/>
    <property type="match status" value="1"/>
</dbReference>
<dbReference type="AlphaFoldDB" id="A0A964E6G6"/>
<dbReference type="RefSeq" id="WP_227310393.1">
    <property type="nucleotide sequence ID" value="NZ_JAESVA010000015.1"/>
</dbReference>
<protein>
    <submittedName>
        <fullName evidence="3">FAD-binding oxidoreductase</fullName>
    </submittedName>
</protein>
<sequence>MNTSSAASIDDALWTATAQEPAIRAEPLTEEILTDVAIIGGGITGCAAALALAETGASVHLVEAKHIGWGASGRNGGQVIPGLKYDPPALREKFGERVGQALVEQAGGAADFVFSLIEKHQIRCSPQRKGWIQAAHSVKALETVLSRARSWQAEGAPIELLEAPVLAARTGAVGYHGGWRDARAGTIQPLAFVRGLARAAQALGAVIHTATPVLSLSREGDRWKIQTPSGVLWASSVIIATDAYSDRLIKGLEQTIIKVQSIQIATEPLSEDRALPGGECMSETRRLAFYFRRSPDGRIMFGGRGAVGDRQSPAMFTSLIGAMSRILPGTKGARIDYRWSGQVGLTLDGLPKVHEPLPGVFIGLGYNGRGVAMATRMGHWLAARIHADIETPLPRTSIEPHVWHRLRRPVIAAGVALAWTQDRLGLGA</sequence>
<evidence type="ECO:0000256" key="1">
    <source>
        <dbReference type="ARBA" id="ARBA00023002"/>
    </source>
</evidence>
<dbReference type="EMBL" id="JAESVA010000015">
    <property type="protein sequence ID" value="MCB8883710.1"/>
    <property type="molecule type" value="Genomic_DNA"/>
</dbReference>
<dbReference type="GO" id="GO:0005737">
    <property type="term" value="C:cytoplasm"/>
    <property type="evidence" value="ECO:0007669"/>
    <property type="project" value="TreeGrafter"/>
</dbReference>
<dbReference type="InterPro" id="IPR036188">
    <property type="entry name" value="FAD/NAD-bd_sf"/>
</dbReference>
<dbReference type="Pfam" id="PF01266">
    <property type="entry name" value="DAO"/>
    <property type="match status" value="1"/>
</dbReference>
<name>A0A964E6G6_9PROT</name>
<comment type="caution">
    <text evidence="3">The sequence shown here is derived from an EMBL/GenBank/DDBJ whole genome shotgun (WGS) entry which is preliminary data.</text>
</comment>
<reference evidence="3 4" key="1">
    <citation type="journal article" date="2021" name="Microorganisms">
        <title>Acidisoma silvae sp. nov. and Acidisomacellulosilytica sp. nov., Two Acidophilic Bacteria Isolated from Decaying Wood, Hydrolyzing Cellulose and Producing Poly-3-hydroxybutyrate.</title>
        <authorList>
            <person name="Mieszkin S."/>
            <person name="Pouder E."/>
            <person name="Uroz S."/>
            <person name="Simon-Colin C."/>
            <person name="Alain K."/>
        </authorList>
    </citation>
    <scope>NUCLEOTIDE SEQUENCE [LARGE SCALE GENOMIC DNA]</scope>
    <source>
        <strain evidence="3 4">HW T5.17</strain>
    </source>
</reference>
<keyword evidence="4" id="KW-1185">Reference proteome</keyword>
<dbReference type="Gene3D" id="3.30.9.10">
    <property type="entry name" value="D-Amino Acid Oxidase, subunit A, domain 2"/>
    <property type="match status" value="1"/>
</dbReference>
<evidence type="ECO:0000313" key="3">
    <source>
        <dbReference type="EMBL" id="MCB8883710.1"/>
    </source>
</evidence>
<gene>
    <name evidence="3" type="ORF">ACELLULO517_25900</name>
</gene>
<proteinExistence type="predicted"/>
<evidence type="ECO:0000259" key="2">
    <source>
        <dbReference type="Pfam" id="PF01266"/>
    </source>
</evidence>
<dbReference type="PANTHER" id="PTHR13847">
    <property type="entry name" value="SARCOSINE DEHYDROGENASE-RELATED"/>
    <property type="match status" value="1"/>
</dbReference>
<dbReference type="SUPFAM" id="SSF51905">
    <property type="entry name" value="FAD/NAD(P)-binding domain"/>
    <property type="match status" value="1"/>
</dbReference>
<dbReference type="GO" id="GO:0016491">
    <property type="term" value="F:oxidoreductase activity"/>
    <property type="evidence" value="ECO:0007669"/>
    <property type="project" value="UniProtKB-KW"/>
</dbReference>